<evidence type="ECO:0000256" key="1">
    <source>
        <dbReference type="SAM" id="Coils"/>
    </source>
</evidence>
<sequence length="633" mass="68627">MFVQLLITSLSLRQESRPVITDRSTGQPPPAASLQPPFGTSHLMDSEPAPTPAAPTAAASSAAFPTGTQSSALVPVASPAPAETSEELTLTLMSRHQVQLSISSPLQGDIRTQRGRNDALGYARVLAVVQPLSDTLLNLPHAVGELTAQLEIYREEAAAAKRLLVPVQRRVESLETLLNKSTAELNGLQAEIKRLKSVNVHIGSLLKNGKKSIDVQTENLRLAMNYAEQMQDIIDALDKPIEMKREVFKTTVSANTENTRKLHDLLLKATQASAAWIPTLLTSPSKVFELPKSTFEHSALTKTRSSLFSDSNKRRATKKICSPLLKLWPRLPNKFRAVLPSIVVMEVTTAAPMIRLKRAADVGKRTPAAASSPTSSRRGLHMPDAWKSKRQDCLALAGFRSFTFQPGFSPFYISADCAFALSGPCQIARESPEVSSAFCVKPSGQIKVSRISNVRSCYSSQDGSDEDIKEEPTAVPTELEDTEVTRQPSPTPSAALQRRNVASPPSLASSPPAGASPRARTSYELEMQLLFGSDDDEDAPSGSKVPREPAELTPYRSFSDEDTPSPPKRFDRAPISEHPSVSPPPPPPPPLGLPILPIAMRVAPAMVTTVMELVEMILVTTNFRSISILVIPR</sequence>
<evidence type="ECO:0000313" key="3">
    <source>
        <dbReference type="EMBL" id="ETL27474.1"/>
    </source>
</evidence>
<gene>
    <name evidence="3" type="ORF">L916_18983</name>
</gene>
<dbReference type="EMBL" id="KI675931">
    <property type="protein sequence ID" value="ETL27474.1"/>
    <property type="molecule type" value="Genomic_DNA"/>
</dbReference>
<dbReference type="VEuPathDB" id="FungiDB:PPTG_24133"/>
<feature type="region of interest" description="Disordered" evidence="2">
    <location>
        <begin position="18"/>
        <end position="64"/>
    </location>
</feature>
<feature type="coiled-coil region" evidence="1">
    <location>
        <begin position="143"/>
        <end position="198"/>
    </location>
</feature>
<feature type="region of interest" description="Disordered" evidence="2">
    <location>
        <begin position="457"/>
        <end position="519"/>
    </location>
</feature>
<accession>W2HZS9</accession>
<reference evidence="3" key="1">
    <citation type="submission" date="2013-11" db="EMBL/GenBank/DDBJ databases">
        <title>The Genome Sequence of Phytophthora parasitica CJ05E6.</title>
        <authorList>
            <consortium name="The Broad Institute Genomics Platform"/>
            <person name="Russ C."/>
            <person name="Tyler B."/>
            <person name="Panabieres F."/>
            <person name="Shan W."/>
            <person name="Tripathy S."/>
            <person name="Grunwald N."/>
            <person name="Machado M."/>
            <person name="Johnson C.S."/>
            <person name="Arredondo F."/>
            <person name="Hong C."/>
            <person name="Coffey M."/>
            <person name="Young S.K."/>
            <person name="Zeng Q."/>
            <person name="Gargeya S."/>
            <person name="Fitzgerald M."/>
            <person name="Abouelleil A."/>
            <person name="Alvarado L."/>
            <person name="Chapman S.B."/>
            <person name="Gainer-Dewar J."/>
            <person name="Goldberg J."/>
            <person name="Griggs A."/>
            <person name="Gujja S."/>
            <person name="Hansen M."/>
            <person name="Howarth C."/>
            <person name="Imamovic A."/>
            <person name="Ireland A."/>
            <person name="Larimer J."/>
            <person name="McCowan C."/>
            <person name="Murphy C."/>
            <person name="Pearson M."/>
            <person name="Poon T.W."/>
            <person name="Priest M."/>
            <person name="Roberts A."/>
            <person name="Saif S."/>
            <person name="Shea T."/>
            <person name="Sykes S."/>
            <person name="Wortman J."/>
            <person name="Nusbaum C."/>
            <person name="Birren B."/>
        </authorList>
    </citation>
    <scope>NUCLEOTIDE SEQUENCE [LARGE SCALE GENOMIC DNA]</scope>
    <source>
        <strain evidence="3">CJ05E6</strain>
    </source>
</reference>
<feature type="compositionally biased region" description="Low complexity" evidence="2">
    <location>
        <begin position="54"/>
        <end position="63"/>
    </location>
</feature>
<protein>
    <submittedName>
        <fullName evidence="3">Uncharacterized protein</fullName>
    </submittedName>
</protein>
<name>W2HZS9_PHYNI</name>
<dbReference type="VEuPathDB" id="FungiDB:PPTG_18306"/>
<organism evidence="3">
    <name type="scientific">Phytophthora nicotianae</name>
    <name type="common">Potato buckeye rot agent</name>
    <name type="synonym">Phytophthora parasitica</name>
    <dbReference type="NCBI Taxonomy" id="4792"/>
    <lineage>
        <taxon>Eukaryota</taxon>
        <taxon>Sar</taxon>
        <taxon>Stramenopiles</taxon>
        <taxon>Oomycota</taxon>
        <taxon>Peronosporomycetes</taxon>
        <taxon>Peronosporales</taxon>
        <taxon>Peronosporaceae</taxon>
        <taxon>Phytophthora</taxon>
    </lineage>
</organism>
<feature type="region of interest" description="Disordered" evidence="2">
    <location>
        <begin position="533"/>
        <end position="588"/>
    </location>
</feature>
<keyword evidence="1" id="KW-0175">Coiled coil</keyword>
<proteinExistence type="predicted"/>
<dbReference type="Proteomes" id="UP000053864">
    <property type="component" value="Unassembled WGS sequence"/>
</dbReference>
<dbReference type="AlphaFoldDB" id="W2HZS9"/>
<feature type="compositionally biased region" description="Low complexity" evidence="2">
    <location>
        <begin position="502"/>
        <end position="519"/>
    </location>
</feature>
<feature type="compositionally biased region" description="Polar residues" evidence="2">
    <location>
        <begin position="485"/>
        <end position="494"/>
    </location>
</feature>
<evidence type="ECO:0000256" key="2">
    <source>
        <dbReference type="SAM" id="MobiDB-lite"/>
    </source>
</evidence>